<dbReference type="HOGENOM" id="CLU_706309_0_0_1"/>
<proteinExistence type="predicted"/>
<name>A0A0C9VRC7_SPHS4</name>
<dbReference type="AlphaFoldDB" id="A0A0C9VRC7"/>
<evidence type="ECO:0000256" key="1">
    <source>
        <dbReference type="SAM" id="SignalP"/>
    </source>
</evidence>
<protein>
    <recommendedName>
        <fullName evidence="4">Queuosine salvage protein</fullName>
    </recommendedName>
</protein>
<dbReference type="Proteomes" id="UP000054279">
    <property type="component" value="Unassembled WGS sequence"/>
</dbReference>
<accession>A0A0C9VRC7</accession>
<feature type="chain" id="PRO_5002221841" description="Queuosine salvage protein" evidence="1">
    <location>
        <begin position="22"/>
        <end position="391"/>
    </location>
</feature>
<reference evidence="2 3" key="1">
    <citation type="submission" date="2014-06" db="EMBL/GenBank/DDBJ databases">
        <title>Evolutionary Origins and Diversification of the Mycorrhizal Mutualists.</title>
        <authorList>
            <consortium name="DOE Joint Genome Institute"/>
            <consortium name="Mycorrhizal Genomics Consortium"/>
            <person name="Kohler A."/>
            <person name="Kuo A."/>
            <person name="Nagy L.G."/>
            <person name="Floudas D."/>
            <person name="Copeland A."/>
            <person name="Barry K.W."/>
            <person name="Cichocki N."/>
            <person name="Veneault-Fourrey C."/>
            <person name="LaButti K."/>
            <person name="Lindquist E.A."/>
            <person name="Lipzen A."/>
            <person name="Lundell T."/>
            <person name="Morin E."/>
            <person name="Murat C."/>
            <person name="Riley R."/>
            <person name="Ohm R."/>
            <person name="Sun H."/>
            <person name="Tunlid A."/>
            <person name="Henrissat B."/>
            <person name="Grigoriev I.V."/>
            <person name="Hibbett D.S."/>
            <person name="Martin F."/>
        </authorList>
    </citation>
    <scope>NUCLEOTIDE SEQUENCE [LARGE SCALE GENOMIC DNA]</scope>
    <source>
        <strain evidence="2 3">SS14</strain>
    </source>
</reference>
<sequence>MALPVTSLSLLKSIVPAIVSADVLPTVSSSFICSIFIHFTPPHPSFRPRHSSIFYPVLSISLMASQSTPEVIAEEDPCFRYLFTKTEKWSDSDSWISLGRQTRQECWSAYMADKMLSELGLYTRGIYSDTTPFRISDFTIHLFYYLASVTGGRDYASAVKISEPFLEVGCIVPVHQLITHKLRASASPILLDSELQALLDELNQLLCNAKRQSYWKPPQPFLPKIIQTALSHLITVGGPFSFDILPIVRQNLDFFGLIDPSPLTWVHRVIIRCNLTGVKRYAEMVEGFDEIRRVIHAGSNLRPVAIQLVPDHAQMEIVFLYIDWVDGKAEEKAHQDSIQREAELDRLVDEMKAKLDEEYLQKQAAADKEAAVWQRFIEWGLSADFAASMRV</sequence>
<feature type="signal peptide" evidence="1">
    <location>
        <begin position="1"/>
        <end position="21"/>
    </location>
</feature>
<dbReference type="EMBL" id="KN837143">
    <property type="protein sequence ID" value="KIJ40511.1"/>
    <property type="molecule type" value="Genomic_DNA"/>
</dbReference>
<keyword evidence="1" id="KW-0732">Signal</keyword>
<organism evidence="2 3">
    <name type="scientific">Sphaerobolus stellatus (strain SS14)</name>
    <dbReference type="NCBI Taxonomy" id="990650"/>
    <lineage>
        <taxon>Eukaryota</taxon>
        <taxon>Fungi</taxon>
        <taxon>Dikarya</taxon>
        <taxon>Basidiomycota</taxon>
        <taxon>Agaricomycotina</taxon>
        <taxon>Agaricomycetes</taxon>
        <taxon>Phallomycetidae</taxon>
        <taxon>Geastrales</taxon>
        <taxon>Sphaerobolaceae</taxon>
        <taxon>Sphaerobolus</taxon>
    </lineage>
</organism>
<evidence type="ECO:0008006" key="4">
    <source>
        <dbReference type="Google" id="ProtNLM"/>
    </source>
</evidence>
<keyword evidence="3" id="KW-1185">Reference proteome</keyword>
<gene>
    <name evidence="2" type="ORF">M422DRAFT_256473</name>
</gene>
<evidence type="ECO:0000313" key="2">
    <source>
        <dbReference type="EMBL" id="KIJ40511.1"/>
    </source>
</evidence>
<evidence type="ECO:0000313" key="3">
    <source>
        <dbReference type="Proteomes" id="UP000054279"/>
    </source>
</evidence>